<accession>A0A8J7C316</accession>
<organism evidence="1 2">
    <name type="scientific">Candidatus Sulfomarinibacter kjeldsenii</name>
    <dbReference type="NCBI Taxonomy" id="2885994"/>
    <lineage>
        <taxon>Bacteria</taxon>
        <taxon>Pseudomonadati</taxon>
        <taxon>Acidobacteriota</taxon>
        <taxon>Thermoanaerobaculia</taxon>
        <taxon>Thermoanaerobaculales</taxon>
        <taxon>Candidatus Sulfomarinibacteraceae</taxon>
        <taxon>Candidatus Sulfomarinibacter</taxon>
    </lineage>
</organism>
<gene>
    <name evidence="1" type="ORF">IFJ97_01055</name>
</gene>
<dbReference type="Proteomes" id="UP000598633">
    <property type="component" value="Unassembled WGS sequence"/>
</dbReference>
<dbReference type="EMBL" id="JACXWA010000013">
    <property type="protein sequence ID" value="MBD3869930.1"/>
    <property type="molecule type" value="Genomic_DNA"/>
</dbReference>
<evidence type="ECO:0000313" key="1">
    <source>
        <dbReference type="EMBL" id="MBD3869930.1"/>
    </source>
</evidence>
<proteinExistence type="predicted"/>
<sequence>MADSMTLLEAIESRGPYAVWDLMDDDEKKAAAVAFWNGADRESRAALEMALAAELKFRQQSVRQLAAEKVAGRLVRMADSLPETVLFQYLFHLHMDQRRPLMVGYLDAVGLPHDNGALDLPEDFEGPDADKVEKAGRDLAGAEGKTALVYLGTLMVADDEFWTGLEPVLKEYAADGSKD</sequence>
<evidence type="ECO:0000313" key="2">
    <source>
        <dbReference type="Proteomes" id="UP000598633"/>
    </source>
</evidence>
<protein>
    <submittedName>
        <fullName evidence="1">Uncharacterized protein</fullName>
    </submittedName>
</protein>
<dbReference type="AlphaFoldDB" id="A0A8J7C316"/>
<comment type="caution">
    <text evidence="1">The sequence shown here is derived from an EMBL/GenBank/DDBJ whole genome shotgun (WGS) entry which is preliminary data.</text>
</comment>
<reference evidence="1 2" key="1">
    <citation type="submission" date="2020-08" db="EMBL/GenBank/DDBJ databases">
        <title>Acidobacteriota in marine sediments use diverse sulfur dissimilation pathways.</title>
        <authorList>
            <person name="Wasmund K."/>
        </authorList>
    </citation>
    <scope>NUCLEOTIDE SEQUENCE [LARGE SCALE GENOMIC DNA]</scope>
    <source>
        <strain evidence="1">MAG AM3-A</strain>
    </source>
</reference>
<name>A0A8J7C316_9BACT</name>